<dbReference type="PROSITE" id="PS51935">
    <property type="entry name" value="NLPC_P60"/>
    <property type="match status" value="1"/>
</dbReference>
<feature type="transmembrane region" description="Helical" evidence="6">
    <location>
        <begin position="20"/>
        <end position="40"/>
    </location>
</feature>
<proteinExistence type="inferred from homology"/>
<reference evidence="9" key="1">
    <citation type="submission" date="2016-10" db="EMBL/GenBank/DDBJ databases">
        <authorList>
            <person name="Varghese N."/>
            <person name="Submissions S."/>
        </authorList>
    </citation>
    <scope>NUCLEOTIDE SEQUENCE [LARGE SCALE GENOMIC DNA]</scope>
    <source>
        <strain evidence="9">DSM 19315</strain>
    </source>
</reference>
<evidence type="ECO:0000256" key="5">
    <source>
        <dbReference type="ARBA" id="ARBA00022807"/>
    </source>
</evidence>
<evidence type="ECO:0000256" key="1">
    <source>
        <dbReference type="ARBA" id="ARBA00007074"/>
    </source>
</evidence>
<dbReference type="Pfam" id="PF00877">
    <property type="entry name" value="NLPC_P60"/>
    <property type="match status" value="1"/>
</dbReference>
<dbReference type="GO" id="GO:0008234">
    <property type="term" value="F:cysteine-type peptidase activity"/>
    <property type="evidence" value="ECO:0007669"/>
    <property type="project" value="UniProtKB-KW"/>
</dbReference>
<keyword evidence="6" id="KW-0812">Transmembrane</keyword>
<dbReference type="Proteomes" id="UP000199642">
    <property type="component" value="Unassembled WGS sequence"/>
</dbReference>
<comment type="similarity">
    <text evidence="1">Belongs to the peptidase C40 family.</text>
</comment>
<keyword evidence="6" id="KW-0472">Membrane</keyword>
<evidence type="ECO:0000313" key="8">
    <source>
        <dbReference type="EMBL" id="SFG71784.1"/>
    </source>
</evidence>
<dbReference type="Gene3D" id="3.90.1720.10">
    <property type="entry name" value="endopeptidase domain like (from Nostoc punctiforme)"/>
    <property type="match status" value="1"/>
</dbReference>
<name>A0A1I2U3Y2_9BACT</name>
<dbReference type="GO" id="GO:0006508">
    <property type="term" value="P:proteolysis"/>
    <property type="evidence" value="ECO:0007669"/>
    <property type="project" value="UniProtKB-KW"/>
</dbReference>
<evidence type="ECO:0000256" key="4">
    <source>
        <dbReference type="ARBA" id="ARBA00022801"/>
    </source>
</evidence>
<evidence type="ECO:0000259" key="7">
    <source>
        <dbReference type="PROSITE" id="PS51935"/>
    </source>
</evidence>
<sequence length="179" mass="19884">MDLNGLPIKIGSMLDFSTGVRVYSIFKSKILLIGVLILFLGACKSKKISKDDPVFNVISTAKSYTGTPYKYGGTTRAGIDCSALIFHAYYSVGVTMPRISADQARMGKKVSPREFRPGDILFFATGRRKNRVTHAGIVTEIDQGDVRFIHASTSLGVTEDFLSNRYWNKAFLFGRRILE</sequence>
<protein>
    <submittedName>
        <fullName evidence="8">NlpC/P60 family protein</fullName>
    </submittedName>
</protein>
<dbReference type="SUPFAM" id="SSF54001">
    <property type="entry name" value="Cysteine proteinases"/>
    <property type="match status" value="1"/>
</dbReference>
<keyword evidence="5" id="KW-0788">Thiol protease</keyword>
<evidence type="ECO:0000256" key="3">
    <source>
        <dbReference type="ARBA" id="ARBA00022729"/>
    </source>
</evidence>
<evidence type="ECO:0000313" key="9">
    <source>
        <dbReference type="Proteomes" id="UP000199642"/>
    </source>
</evidence>
<accession>A0A1I2U3Y2</accession>
<evidence type="ECO:0000256" key="6">
    <source>
        <dbReference type="SAM" id="Phobius"/>
    </source>
</evidence>
<keyword evidence="6" id="KW-1133">Transmembrane helix</keyword>
<keyword evidence="3" id="KW-0732">Signal</keyword>
<keyword evidence="4" id="KW-0378">Hydrolase</keyword>
<keyword evidence="9" id="KW-1185">Reference proteome</keyword>
<dbReference type="PANTHER" id="PTHR47360">
    <property type="entry name" value="MUREIN DD-ENDOPEPTIDASE MEPS/MUREIN LD-CARBOXYPEPTIDASE"/>
    <property type="match status" value="1"/>
</dbReference>
<dbReference type="InterPro" id="IPR000064">
    <property type="entry name" value="NLP_P60_dom"/>
</dbReference>
<organism evidence="8 9">
    <name type="scientific">Algoriphagus hitonicola</name>
    <dbReference type="NCBI Taxonomy" id="435880"/>
    <lineage>
        <taxon>Bacteria</taxon>
        <taxon>Pseudomonadati</taxon>
        <taxon>Bacteroidota</taxon>
        <taxon>Cytophagia</taxon>
        <taxon>Cytophagales</taxon>
        <taxon>Cyclobacteriaceae</taxon>
        <taxon>Algoriphagus</taxon>
    </lineage>
</organism>
<dbReference type="InterPro" id="IPR052062">
    <property type="entry name" value="Murein_DD/LD_carboxypeptidase"/>
</dbReference>
<keyword evidence="2" id="KW-0645">Protease</keyword>
<gene>
    <name evidence="8" type="ORF">SAMN04487988_10730</name>
</gene>
<dbReference type="AlphaFoldDB" id="A0A1I2U3Y2"/>
<dbReference type="PANTHER" id="PTHR47360:SF1">
    <property type="entry name" value="ENDOPEPTIDASE NLPC-RELATED"/>
    <property type="match status" value="1"/>
</dbReference>
<evidence type="ECO:0000256" key="2">
    <source>
        <dbReference type="ARBA" id="ARBA00022670"/>
    </source>
</evidence>
<dbReference type="EMBL" id="FOPC01000007">
    <property type="protein sequence ID" value="SFG71784.1"/>
    <property type="molecule type" value="Genomic_DNA"/>
</dbReference>
<dbReference type="InterPro" id="IPR038765">
    <property type="entry name" value="Papain-like_cys_pep_sf"/>
</dbReference>
<feature type="domain" description="NlpC/P60" evidence="7">
    <location>
        <begin position="51"/>
        <end position="178"/>
    </location>
</feature>